<proteinExistence type="predicted"/>
<dbReference type="PANTHER" id="PTHR38791:SF13">
    <property type="entry name" value="ZN(2)-C6 FUNGAL-TYPE DOMAIN-CONTAINING PROTEIN"/>
    <property type="match status" value="1"/>
</dbReference>
<evidence type="ECO:0000313" key="5">
    <source>
        <dbReference type="Proteomes" id="UP000664203"/>
    </source>
</evidence>
<dbReference type="InterPro" id="IPR036864">
    <property type="entry name" value="Zn2-C6_fun-type_DNA-bd_sf"/>
</dbReference>
<keyword evidence="5" id="KW-1185">Reference proteome</keyword>
<dbReference type="PROSITE" id="PS00463">
    <property type="entry name" value="ZN2_CY6_FUNGAL_1"/>
    <property type="match status" value="1"/>
</dbReference>
<dbReference type="GO" id="GO:0000981">
    <property type="term" value="F:DNA-binding transcription factor activity, RNA polymerase II-specific"/>
    <property type="evidence" value="ECO:0007669"/>
    <property type="project" value="InterPro"/>
</dbReference>
<dbReference type="PANTHER" id="PTHR38791">
    <property type="entry name" value="ZN(II)2CYS6 TRANSCRIPTION FACTOR (EUROFUNG)-RELATED-RELATED"/>
    <property type="match status" value="1"/>
</dbReference>
<name>A0A8H3J7T3_9LECA</name>
<dbReference type="CDD" id="cd00067">
    <property type="entry name" value="GAL4"/>
    <property type="match status" value="1"/>
</dbReference>
<evidence type="ECO:0000256" key="1">
    <source>
        <dbReference type="ARBA" id="ARBA00023242"/>
    </source>
</evidence>
<dbReference type="Pfam" id="PF00172">
    <property type="entry name" value="Zn_clus"/>
    <property type="match status" value="1"/>
</dbReference>
<dbReference type="EMBL" id="CAJPDR010000748">
    <property type="protein sequence ID" value="CAF9942382.1"/>
    <property type="molecule type" value="Genomic_DNA"/>
</dbReference>
<dbReference type="SMART" id="SM00066">
    <property type="entry name" value="GAL4"/>
    <property type="match status" value="1"/>
</dbReference>
<organism evidence="4 5">
    <name type="scientific">Alectoria fallacina</name>
    <dbReference type="NCBI Taxonomy" id="1903189"/>
    <lineage>
        <taxon>Eukaryota</taxon>
        <taxon>Fungi</taxon>
        <taxon>Dikarya</taxon>
        <taxon>Ascomycota</taxon>
        <taxon>Pezizomycotina</taxon>
        <taxon>Lecanoromycetes</taxon>
        <taxon>OSLEUM clade</taxon>
        <taxon>Lecanoromycetidae</taxon>
        <taxon>Lecanorales</taxon>
        <taxon>Lecanorineae</taxon>
        <taxon>Parmeliaceae</taxon>
        <taxon>Alectoria</taxon>
    </lineage>
</organism>
<dbReference type="InterPro" id="IPR001138">
    <property type="entry name" value="Zn2Cys6_DnaBD"/>
</dbReference>
<gene>
    <name evidence="4" type="ORF">ALECFALPRED_009720</name>
</gene>
<feature type="domain" description="Zn(2)-C6 fungal-type" evidence="3">
    <location>
        <begin position="10"/>
        <end position="38"/>
    </location>
</feature>
<dbReference type="GO" id="GO:0008270">
    <property type="term" value="F:zinc ion binding"/>
    <property type="evidence" value="ECO:0007669"/>
    <property type="project" value="InterPro"/>
</dbReference>
<dbReference type="PROSITE" id="PS50048">
    <property type="entry name" value="ZN2_CY6_FUNGAL_2"/>
    <property type="match status" value="1"/>
</dbReference>
<evidence type="ECO:0000313" key="4">
    <source>
        <dbReference type="EMBL" id="CAF9942382.1"/>
    </source>
</evidence>
<feature type="compositionally biased region" description="Basic residues" evidence="2">
    <location>
        <begin position="55"/>
        <end position="64"/>
    </location>
</feature>
<reference evidence="4" key="1">
    <citation type="submission" date="2021-03" db="EMBL/GenBank/DDBJ databases">
        <authorList>
            <person name="Tagirdzhanova G."/>
        </authorList>
    </citation>
    <scope>NUCLEOTIDE SEQUENCE</scope>
</reference>
<dbReference type="OrthoDB" id="2991872at2759"/>
<keyword evidence="1" id="KW-0539">Nucleus</keyword>
<dbReference type="InterPro" id="IPR053175">
    <property type="entry name" value="DHMBA_Reg_Transcription_Factor"/>
</dbReference>
<protein>
    <recommendedName>
        <fullName evidence="3">Zn(2)-C6 fungal-type domain-containing protein</fullName>
    </recommendedName>
</protein>
<dbReference type="Gene3D" id="4.10.240.10">
    <property type="entry name" value="Zn(2)-C6 fungal-type DNA-binding domain"/>
    <property type="match status" value="1"/>
</dbReference>
<evidence type="ECO:0000259" key="3">
    <source>
        <dbReference type="PROSITE" id="PS50048"/>
    </source>
</evidence>
<dbReference type="AlphaFoldDB" id="A0A8H3J7T3"/>
<accession>A0A8H3J7T3</accession>
<dbReference type="Proteomes" id="UP000664203">
    <property type="component" value="Unassembled WGS sequence"/>
</dbReference>
<sequence>MVYQGKPSAGCQNCRKRKIKCDEALPACSQCINTKRECPGYVPRFDLVLRDQTKAVKRKAQRKKQQQDQGPNLPSPPQSASLDEPASATWVIVNPGGDPSRAVAKRYSSNEPVPRMFNDFPEQQAICAFFLDFVLLPRHPDSVEGHLEHLLPLYANTSADSPLSLATSSVALMISGGSPTRRNDQQLGRTIFGKALRKTSAAIRNPAESMKDETLMAVLLLGLFEKITATATATATAPSEAQKSNMAKTHNAGAAALVMHRGQENCKSSLSVGLLFSVRSQLVEHAIEEGISFKRCPDALTAMFKSLPQNAAARLTSATINIADLRSCAKSAFLLPRSSDSEKEVYDLLEYAIAVDLLVAAWPEHIPEEWKWTSAEHFELPPTSASRDVYIYKDRKDIYLDLWVESIWNTYRSARVKVQTIILDCINWLGKASDHQYYWRAVYAKMITQEMVDDVCASVPYALGTKTSGGPGDREGIEYPYNGTTKTSEDHGRAAAALGGWHLLEPLKTCLKTSNLREGQKEWVQAQMARIWRIYSLQVAEEDADPMYERYFFDFPPLGLIGEKKT</sequence>
<evidence type="ECO:0000256" key="2">
    <source>
        <dbReference type="SAM" id="MobiDB-lite"/>
    </source>
</evidence>
<dbReference type="SUPFAM" id="SSF57701">
    <property type="entry name" value="Zn2/Cys6 DNA-binding domain"/>
    <property type="match status" value="1"/>
</dbReference>
<comment type="caution">
    <text evidence="4">The sequence shown here is derived from an EMBL/GenBank/DDBJ whole genome shotgun (WGS) entry which is preliminary data.</text>
</comment>
<feature type="region of interest" description="Disordered" evidence="2">
    <location>
        <begin position="54"/>
        <end position="85"/>
    </location>
</feature>